<dbReference type="AlphaFoldDB" id="A0A3N4I3Z2"/>
<sequence>MADIERPSSRSSTWSYDEKHPNPSTYSENDPLPVNADVPPELERALTSPRHNHPDPLQANTYEKVSTPSADPTSKEFVRKPPSRKPTAQYGIDPVTGEVEKNAHGVDLSKVDWSGLTSPVGEKRRESISAEEREFVRKVPSRKPTAQYGFDPVLGGTSEVAGK</sequence>
<keyword evidence="3" id="KW-1185">Reference proteome</keyword>
<reference evidence="2 3" key="1">
    <citation type="journal article" date="2018" name="Nat. Ecol. Evol.">
        <title>Pezizomycetes genomes reveal the molecular basis of ectomycorrhizal truffle lifestyle.</title>
        <authorList>
            <person name="Murat C."/>
            <person name="Payen T."/>
            <person name="Noel B."/>
            <person name="Kuo A."/>
            <person name="Morin E."/>
            <person name="Chen J."/>
            <person name="Kohler A."/>
            <person name="Krizsan K."/>
            <person name="Balestrini R."/>
            <person name="Da Silva C."/>
            <person name="Montanini B."/>
            <person name="Hainaut M."/>
            <person name="Levati E."/>
            <person name="Barry K.W."/>
            <person name="Belfiori B."/>
            <person name="Cichocki N."/>
            <person name="Clum A."/>
            <person name="Dockter R.B."/>
            <person name="Fauchery L."/>
            <person name="Guy J."/>
            <person name="Iotti M."/>
            <person name="Le Tacon F."/>
            <person name="Lindquist E.A."/>
            <person name="Lipzen A."/>
            <person name="Malagnac F."/>
            <person name="Mello A."/>
            <person name="Molinier V."/>
            <person name="Miyauchi S."/>
            <person name="Poulain J."/>
            <person name="Riccioni C."/>
            <person name="Rubini A."/>
            <person name="Sitrit Y."/>
            <person name="Splivallo R."/>
            <person name="Traeger S."/>
            <person name="Wang M."/>
            <person name="Zifcakova L."/>
            <person name="Wipf D."/>
            <person name="Zambonelli A."/>
            <person name="Paolocci F."/>
            <person name="Nowrousian M."/>
            <person name="Ottonello S."/>
            <person name="Baldrian P."/>
            <person name="Spatafora J.W."/>
            <person name="Henrissat B."/>
            <person name="Nagy L.G."/>
            <person name="Aury J.M."/>
            <person name="Wincker P."/>
            <person name="Grigoriev I.V."/>
            <person name="Bonfante P."/>
            <person name="Martin F.M."/>
        </authorList>
    </citation>
    <scope>NUCLEOTIDE SEQUENCE [LARGE SCALE GENOMIC DNA]</scope>
    <source>
        <strain evidence="2 3">RN42</strain>
    </source>
</reference>
<protein>
    <submittedName>
        <fullName evidence="2">Uncharacterized protein</fullName>
    </submittedName>
</protein>
<name>A0A3N4I3Z2_ASCIM</name>
<evidence type="ECO:0000313" key="3">
    <source>
        <dbReference type="Proteomes" id="UP000275078"/>
    </source>
</evidence>
<dbReference type="OrthoDB" id="5598057at2759"/>
<proteinExistence type="predicted"/>
<dbReference type="EMBL" id="ML119685">
    <property type="protein sequence ID" value="RPA80739.1"/>
    <property type="molecule type" value="Genomic_DNA"/>
</dbReference>
<gene>
    <name evidence="2" type="ORF">BJ508DRAFT_415212</name>
</gene>
<feature type="compositionally biased region" description="Polar residues" evidence="1">
    <location>
        <begin position="58"/>
        <end position="72"/>
    </location>
</feature>
<feature type="region of interest" description="Disordered" evidence="1">
    <location>
        <begin position="1"/>
        <end position="94"/>
    </location>
</feature>
<feature type="region of interest" description="Disordered" evidence="1">
    <location>
        <begin position="135"/>
        <end position="163"/>
    </location>
</feature>
<accession>A0A3N4I3Z2</accession>
<dbReference type="STRING" id="1160509.A0A3N4I3Z2"/>
<evidence type="ECO:0000313" key="2">
    <source>
        <dbReference type="EMBL" id="RPA80739.1"/>
    </source>
</evidence>
<dbReference type="Proteomes" id="UP000275078">
    <property type="component" value="Unassembled WGS sequence"/>
</dbReference>
<evidence type="ECO:0000256" key="1">
    <source>
        <dbReference type="SAM" id="MobiDB-lite"/>
    </source>
</evidence>
<organism evidence="2 3">
    <name type="scientific">Ascobolus immersus RN42</name>
    <dbReference type="NCBI Taxonomy" id="1160509"/>
    <lineage>
        <taxon>Eukaryota</taxon>
        <taxon>Fungi</taxon>
        <taxon>Dikarya</taxon>
        <taxon>Ascomycota</taxon>
        <taxon>Pezizomycotina</taxon>
        <taxon>Pezizomycetes</taxon>
        <taxon>Pezizales</taxon>
        <taxon>Ascobolaceae</taxon>
        <taxon>Ascobolus</taxon>
    </lineage>
</organism>